<dbReference type="RefSeq" id="WP_015753221.1">
    <property type="nucleotide sequence ID" value="NC_013222.1"/>
</dbReference>
<dbReference type="AlphaFoldDB" id="A4CHQ6"/>
<dbReference type="HOGENOM" id="CLU_1092781_0_0_10"/>
<dbReference type="eggNOG" id="ENOG502ZUPD">
    <property type="taxonomic scope" value="Bacteria"/>
</dbReference>
<dbReference type="OrthoDB" id="1417299at2"/>
<evidence type="ECO:0000313" key="2">
    <source>
        <dbReference type="Proteomes" id="UP000009049"/>
    </source>
</evidence>
<name>A4CHQ6_ROBBH</name>
<proteinExistence type="predicted"/>
<accession>A4CHQ6</accession>
<sequence>MKRAFLFFIILPFISCSDSVSNEFEAVNGNVEERRLQSISVVSPQRPEDNKYFLFTYDGQGRLTSFTDSEETAVVLYEDNSVSGFADSYGTIGIEELYASPYDAFSTGQVEEYDNKGNPRILSFLEPVYDYELNTVVQEQYTLEISYDEQPNPYYYTLESAGLINVLDRIQLNFGMAPQPEELIRARLLFPLNNPSQLVYRDEAGEIVHTVNVDYNYEGDYPTSATIIALSPQSGSSANLSVTFQYRN</sequence>
<keyword evidence="2" id="KW-1185">Reference proteome</keyword>
<gene>
    <name evidence="1" type="ordered locus">RB2501_06180</name>
</gene>
<dbReference type="Proteomes" id="UP000009049">
    <property type="component" value="Chromosome"/>
</dbReference>
<dbReference type="STRING" id="313596.RB2501_06180"/>
<dbReference type="KEGG" id="rbi:RB2501_06180"/>
<dbReference type="EMBL" id="CP001712">
    <property type="protein sequence ID" value="EAR16464.1"/>
    <property type="molecule type" value="Genomic_DNA"/>
</dbReference>
<reference evidence="1 2" key="1">
    <citation type="journal article" date="2009" name="J. Bacteriol.">
        <title>Complete genome sequence of Robiginitalea biformata HTCC2501.</title>
        <authorList>
            <person name="Oh H.M."/>
            <person name="Giovannoni S.J."/>
            <person name="Lee K."/>
            <person name="Ferriera S."/>
            <person name="Johnson J."/>
            <person name="Cho J.C."/>
        </authorList>
    </citation>
    <scope>NUCLEOTIDE SEQUENCE [LARGE SCALE GENOMIC DNA]</scope>
    <source>
        <strain evidence="2">ATCC BAA-864 / HTCC2501 / KCTC 12146</strain>
    </source>
</reference>
<protein>
    <recommendedName>
        <fullName evidence="3">DUF4595 domain-containing protein</fullName>
    </recommendedName>
</protein>
<evidence type="ECO:0008006" key="3">
    <source>
        <dbReference type="Google" id="ProtNLM"/>
    </source>
</evidence>
<evidence type="ECO:0000313" key="1">
    <source>
        <dbReference type="EMBL" id="EAR16464.1"/>
    </source>
</evidence>
<organism evidence="1 2">
    <name type="scientific">Robiginitalea biformata (strain ATCC BAA-864 / DSM 15991 / KCTC 12146 / HTCC2501)</name>
    <dbReference type="NCBI Taxonomy" id="313596"/>
    <lineage>
        <taxon>Bacteria</taxon>
        <taxon>Pseudomonadati</taxon>
        <taxon>Bacteroidota</taxon>
        <taxon>Flavobacteriia</taxon>
        <taxon>Flavobacteriales</taxon>
        <taxon>Flavobacteriaceae</taxon>
        <taxon>Robiginitalea</taxon>
    </lineage>
</organism>